<feature type="compositionally biased region" description="Polar residues" evidence="1">
    <location>
        <begin position="546"/>
        <end position="576"/>
    </location>
</feature>
<reference evidence="3 4" key="1">
    <citation type="submission" date="2024-11" db="EMBL/GenBank/DDBJ databases">
        <title>A near-complete genome assembly of Cinchona calisaya.</title>
        <authorList>
            <person name="Lian D.C."/>
            <person name="Zhao X.W."/>
            <person name="Wei L."/>
        </authorList>
    </citation>
    <scope>NUCLEOTIDE SEQUENCE [LARGE SCALE GENOMIC DNA]</scope>
    <source>
        <tissue evidence="3">Nenye</tissue>
    </source>
</reference>
<organism evidence="3 4">
    <name type="scientific">Cinchona calisaya</name>
    <dbReference type="NCBI Taxonomy" id="153742"/>
    <lineage>
        <taxon>Eukaryota</taxon>
        <taxon>Viridiplantae</taxon>
        <taxon>Streptophyta</taxon>
        <taxon>Embryophyta</taxon>
        <taxon>Tracheophyta</taxon>
        <taxon>Spermatophyta</taxon>
        <taxon>Magnoliopsida</taxon>
        <taxon>eudicotyledons</taxon>
        <taxon>Gunneridae</taxon>
        <taxon>Pentapetalae</taxon>
        <taxon>asterids</taxon>
        <taxon>lamiids</taxon>
        <taxon>Gentianales</taxon>
        <taxon>Rubiaceae</taxon>
        <taxon>Cinchonoideae</taxon>
        <taxon>Cinchoneae</taxon>
        <taxon>Cinchona</taxon>
    </lineage>
</organism>
<feature type="region of interest" description="Disordered" evidence="1">
    <location>
        <begin position="25"/>
        <end position="87"/>
    </location>
</feature>
<dbReference type="AlphaFoldDB" id="A0ABD3AMY8"/>
<sequence length="856" mass="97040">MPQDGPRSVVYRSFFSCDDPKGVVECKTNRKSKNDSRKLENKVEHQKKQKNLSMSFSFNEERKDRVYNGPTTDHELHNPSSYQLREVSRGAEKLNQVIDSWPKERSSDRHTRDIAEDLLRGALDLKESLSMLGKLQEASQIMAKLKKKPKEKAGGGKLDGMGIERTTSDRFGYQNHRTFEFQQPRLSVDGSSRDCYEELREVIRESFARQNLLPKSSVEEKVYSDRQKVCLDRPKADFSMDLPSTSSSQSSMFHSHEFDTSSDFSLSKSLEEKPKAPNVIAKLMGLDAIPPKPLQSNQQKHYGKDKAVNQGRTTFDVDLSKARVPHSNIQKVDPQQQTLEERAEAIQFKGLVTTKSVDRPQPFSTVSDWKKRFVYDSPPIVIIKPLHVSGLLEEQLIGQKYINEDLETKKMLRKWKMKEGLPPRPNNDQEGALKFMTEIHKKLRVEKSPVKRPIQEKGDKEFGDGFAKKDDKSVKILENLSSATVKSSAPVRMKQLSEKMVPKIQRGLPSTRKSIEADTAKVRDTSKSRGVNKLSSKNARKPVRDSNISKIQVSPQRVSLSDSISQYNTQTTSKSSTVRKKNVKNEKTISEPSTNLVEKKSKHDNIPAELGCGNEQDMTAKCMMPLEQLPSDEGKDASGNSETCNDSRSSLCESTEPIQPNNEITSTDDAKCGTNYTLNEMKSCQGSDALRSLLLDSSSFLNRAEELFDTHTHQSFVSHTTISEDYGMDDFKLLLECGKELLEHKSLQCRVTVHPFPHIHIKKSKICISLDRLMNEICDGIEYLRSYCKLAGKTIVVDTLQTVLQKDMFCKEAVNGVWDLGWRNGFTLDEIDQVVLDIEQKILSRIIEDLLMDMEI</sequence>
<feature type="compositionally biased region" description="Basic and acidic residues" evidence="1">
    <location>
        <begin position="513"/>
        <end position="527"/>
    </location>
</feature>
<dbReference type="Proteomes" id="UP001630127">
    <property type="component" value="Unassembled WGS sequence"/>
</dbReference>
<feature type="compositionally biased region" description="Basic and acidic residues" evidence="1">
    <location>
        <begin position="597"/>
        <end position="606"/>
    </location>
</feature>
<evidence type="ECO:0000313" key="3">
    <source>
        <dbReference type="EMBL" id="KAL3532459.1"/>
    </source>
</evidence>
<dbReference type="PANTHER" id="PTHR34282">
    <property type="entry name" value="OS01G0228800 PROTEIN-RELATED"/>
    <property type="match status" value="1"/>
</dbReference>
<gene>
    <name evidence="3" type="ORF">ACH5RR_005980</name>
</gene>
<name>A0ABD3AMY8_9GENT</name>
<feature type="compositionally biased region" description="Basic and acidic residues" evidence="1">
    <location>
        <begin position="25"/>
        <end position="46"/>
    </location>
</feature>
<dbReference type="PANTHER" id="PTHR34282:SF2">
    <property type="entry name" value="DUF3741 DOMAIN-CONTAINING PROTEIN"/>
    <property type="match status" value="1"/>
</dbReference>
<dbReference type="EMBL" id="JBJUIK010000003">
    <property type="protein sequence ID" value="KAL3532459.1"/>
    <property type="molecule type" value="Genomic_DNA"/>
</dbReference>
<feature type="domain" description="DUF3741" evidence="2">
    <location>
        <begin position="275"/>
        <end position="292"/>
    </location>
</feature>
<protein>
    <recommendedName>
        <fullName evidence="2">DUF3741 domain-containing protein</fullName>
    </recommendedName>
</protein>
<dbReference type="Pfam" id="PF14383">
    <property type="entry name" value="VARLMGL"/>
    <property type="match status" value="1"/>
</dbReference>
<evidence type="ECO:0000313" key="4">
    <source>
        <dbReference type="Proteomes" id="UP001630127"/>
    </source>
</evidence>
<keyword evidence="4" id="KW-1185">Reference proteome</keyword>
<accession>A0ABD3AMY8</accession>
<comment type="caution">
    <text evidence="3">The sequence shown here is derived from an EMBL/GenBank/DDBJ whole genome shotgun (WGS) entry which is preliminary data.</text>
</comment>
<feature type="compositionally biased region" description="Polar residues" evidence="1">
    <location>
        <begin position="638"/>
        <end position="666"/>
    </location>
</feature>
<dbReference type="InterPro" id="IPR032795">
    <property type="entry name" value="DUF3741-assoc"/>
</dbReference>
<feature type="compositionally biased region" description="Basic and acidic residues" evidence="1">
    <location>
        <begin position="59"/>
        <end position="77"/>
    </location>
</feature>
<evidence type="ECO:0000259" key="2">
    <source>
        <dbReference type="Pfam" id="PF14383"/>
    </source>
</evidence>
<feature type="region of interest" description="Disordered" evidence="1">
    <location>
        <begin position="503"/>
        <end position="612"/>
    </location>
</feature>
<evidence type="ECO:0000256" key="1">
    <source>
        <dbReference type="SAM" id="MobiDB-lite"/>
    </source>
</evidence>
<proteinExistence type="predicted"/>
<feature type="region of interest" description="Disordered" evidence="1">
    <location>
        <begin position="631"/>
        <end position="666"/>
    </location>
</feature>